<feature type="signal peptide" evidence="1">
    <location>
        <begin position="1"/>
        <end position="30"/>
    </location>
</feature>
<keyword evidence="1" id="KW-0732">Signal</keyword>
<organism evidence="2 3">
    <name type="scientific">Acinetobacter ursingii</name>
    <dbReference type="NCBI Taxonomy" id="108980"/>
    <lineage>
        <taxon>Bacteria</taxon>
        <taxon>Pseudomonadati</taxon>
        <taxon>Pseudomonadota</taxon>
        <taxon>Gammaproteobacteria</taxon>
        <taxon>Moraxellales</taxon>
        <taxon>Moraxellaceae</taxon>
        <taxon>Acinetobacter</taxon>
    </lineage>
</organism>
<name>A0A3D2SQF8_9GAMM</name>
<sequence length="230" mass="25928">MWLHASILKLYSIQCFCIWICMLLSQYAKADPLLNTDDADIVSAKNCQLESAVTRPSGSQASYQLNTACQFIEGVESLISYTDQFVDAGKGQWSAQVKGVIQPMSQWGMAASLQISQQNEKDKESIQWFLNIPFSLVYLNNSLHIDSNIGYQYSPRNLNLLRWSLASNLALTPKTSVSVETYNQDQHAPLLQSAIHYSILPNILTFEASIGQRLNTFRERWFGFGLSFTP</sequence>
<gene>
    <name evidence="2" type="ORF">DHW29_12710</name>
</gene>
<evidence type="ECO:0000313" key="2">
    <source>
        <dbReference type="EMBL" id="HCK30954.1"/>
    </source>
</evidence>
<dbReference type="RefSeq" id="WP_049174590.1">
    <property type="nucleotide sequence ID" value="NZ_BKFK01000011.1"/>
</dbReference>
<dbReference type="EMBL" id="DPVE01000220">
    <property type="protein sequence ID" value="HCK30954.1"/>
    <property type="molecule type" value="Genomic_DNA"/>
</dbReference>
<dbReference type="Proteomes" id="UP000263596">
    <property type="component" value="Unassembled WGS sequence"/>
</dbReference>
<comment type="caution">
    <text evidence="2">The sequence shown here is derived from an EMBL/GenBank/DDBJ whole genome shotgun (WGS) entry which is preliminary data.</text>
</comment>
<evidence type="ECO:0008006" key="4">
    <source>
        <dbReference type="Google" id="ProtNLM"/>
    </source>
</evidence>
<reference evidence="2 3" key="1">
    <citation type="journal article" date="2018" name="Nat. Biotechnol.">
        <title>A standardized bacterial taxonomy based on genome phylogeny substantially revises the tree of life.</title>
        <authorList>
            <person name="Parks D.H."/>
            <person name="Chuvochina M."/>
            <person name="Waite D.W."/>
            <person name="Rinke C."/>
            <person name="Skarshewski A."/>
            <person name="Chaumeil P.A."/>
            <person name="Hugenholtz P."/>
        </authorList>
    </citation>
    <scope>NUCLEOTIDE SEQUENCE [LARGE SCALE GENOMIC DNA]</scope>
    <source>
        <strain evidence="2">UBA9669</strain>
    </source>
</reference>
<feature type="chain" id="PRO_5017609581" description="Transporter" evidence="1">
    <location>
        <begin position="31"/>
        <end position="230"/>
    </location>
</feature>
<protein>
    <recommendedName>
        <fullName evidence="4">Transporter</fullName>
    </recommendedName>
</protein>
<proteinExistence type="predicted"/>
<evidence type="ECO:0000313" key="3">
    <source>
        <dbReference type="Proteomes" id="UP000263596"/>
    </source>
</evidence>
<evidence type="ECO:0000256" key="1">
    <source>
        <dbReference type="SAM" id="SignalP"/>
    </source>
</evidence>
<accession>A0A3D2SQF8</accession>
<dbReference type="AlphaFoldDB" id="A0A3D2SQF8"/>